<dbReference type="InterPro" id="IPR000109">
    <property type="entry name" value="POT_fam"/>
</dbReference>
<feature type="transmembrane region" description="Helical" evidence="8">
    <location>
        <begin position="208"/>
        <end position="227"/>
    </location>
</feature>
<keyword evidence="10" id="KW-1185">Reference proteome</keyword>
<proteinExistence type="predicted"/>
<dbReference type="InterPro" id="IPR018456">
    <property type="entry name" value="PTR2_symporter_CS"/>
</dbReference>
<comment type="caution">
    <text evidence="9">The sequence shown here is derived from an EMBL/GenBank/DDBJ whole genome shotgun (WGS) entry which is preliminary data.</text>
</comment>
<dbReference type="PANTHER" id="PTHR23517:SF15">
    <property type="entry name" value="PROTON-DEPENDENT OLIGOPEPTIDE FAMILY TRANSPORT PROTEIN"/>
    <property type="match status" value="1"/>
</dbReference>
<dbReference type="EMBL" id="JBHTEC010000001">
    <property type="protein sequence ID" value="MFD0282112.1"/>
    <property type="molecule type" value="Genomic_DNA"/>
</dbReference>
<feature type="transmembrane region" description="Helical" evidence="8">
    <location>
        <begin position="37"/>
        <end position="55"/>
    </location>
</feature>
<reference evidence="10" key="1">
    <citation type="journal article" date="2019" name="Int. J. Syst. Evol. Microbiol.">
        <title>The Global Catalogue of Microorganisms (GCM) 10K type strain sequencing project: providing services to taxonomists for standard genome sequencing and annotation.</title>
        <authorList>
            <consortium name="The Broad Institute Genomics Platform"/>
            <consortium name="The Broad Institute Genome Sequencing Center for Infectious Disease"/>
            <person name="Wu L."/>
            <person name="Ma J."/>
        </authorList>
    </citation>
    <scope>NUCLEOTIDE SEQUENCE [LARGE SCALE GENOMIC DNA]</scope>
    <source>
        <strain evidence="10">CGMCC 4.7198</strain>
    </source>
</reference>
<evidence type="ECO:0000256" key="7">
    <source>
        <dbReference type="SAM" id="MobiDB-lite"/>
    </source>
</evidence>
<evidence type="ECO:0000256" key="4">
    <source>
        <dbReference type="ARBA" id="ARBA00022692"/>
    </source>
</evidence>
<feature type="transmembrane region" description="Helical" evidence="8">
    <location>
        <begin position="103"/>
        <end position="128"/>
    </location>
</feature>
<feature type="transmembrane region" description="Helical" evidence="8">
    <location>
        <begin position="178"/>
        <end position="196"/>
    </location>
</feature>
<organism evidence="9 10">
    <name type="scientific">Streptomyces lutosisoli</name>
    <dbReference type="NCBI Taxonomy" id="2665721"/>
    <lineage>
        <taxon>Bacteria</taxon>
        <taxon>Bacillati</taxon>
        <taxon>Actinomycetota</taxon>
        <taxon>Actinomycetes</taxon>
        <taxon>Kitasatosporales</taxon>
        <taxon>Streptomycetaceae</taxon>
        <taxon>Streptomyces</taxon>
    </lineage>
</organism>
<evidence type="ECO:0000256" key="5">
    <source>
        <dbReference type="ARBA" id="ARBA00022989"/>
    </source>
</evidence>
<dbReference type="PROSITE" id="PS01022">
    <property type="entry name" value="PTR2_1"/>
    <property type="match status" value="1"/>
</dbReference>
<keyword evidence="5 8" id="KW-1133">Transmembrane helix</keyword>
<dbReference type="Gene3D" id="1.20.1250.20">
    <property type="entry name" value="MFS general substrate transporter like domains"/>
    <property type="match status" value="2"/>
</dbReference>
<evidence type="ECO:0000313" key="10">
    <source>
        <dbReference type="Proteomes" id="UP001596957"/>
    </source>
</evidence>
<keyword evidence="6 8" id="KW-0472">Membrane</keyword>
<dbReference type="InterPro" id="IPR036259">
    <property type="entry name" value="MFS_trans_sf"/>
</dbReference>
<protein>
    <recommendedName>
        <fullName evidence="11">Peptide permease</fullName>
    </recommendedName>
</protein>
<feature type="transmembrane region" description="Helical" evidence="8">
    <location>
        <begin position="149"/>
        <end position="166"/>
    </location>
</feature>
<gene>
    <name evidence="9" type="ORF">ACFQZP_10520</name>
</gene>
<dbReference type="PANTHER" id="PTHR23517">
    <property type="entry name" value="RESISTANCE PROTEIN MDTM, PUTATIVE-RELATED-RELATED"/>
    <property type="match status" value="1"/>
</dbReference>
<keyword evidence="4 8" id="KW-0812">Transmembrane</keyword>
<evidence type="ECO:0000256" key="8">
    <source>
        <dbReference type="SAM" id="Phobius"/>
    </source>
</evidence>
<evidence type="ECO:0000256" key="3">
    <source>
        <dbReference type="ARBA" id="ARBA00022475"/>
    </source>
</evidence>
<evidence type="ECO:0008006" key="11">
    <source>
        <dbReference type="Google" id="ProtNLM"/>
    </source>
</evidence>
<dbReference type="Proteomes" id="UP001596957">
    <property type="component" value="Unassembled WGS sequence"/>
</dbReference>
<feature type="region of interest" description="Disordered" evidence="7">
    <location>
        <begin position="1"/>
        <end position="22"/>
    </location>
</feature>
<feature type="transmembrane region" description="Helical" evidence="8">
    <location>
        <begin position="247"/>
        <end position="268"/>
    </location>
</feature>
<sequence length="276" mass="29134">MARSTVEAEPGSRPPPGDDHAFFGQPRGLLTLSGLEVWERFSFLGMQAILVLYFADTVAHGGMGMAAGTAASVSAAYGTLVYLVSVAGGWLADRMLGSYRAVLWGGILIACGHYSMAVPTATMTWVGLGLISARWVRMGHSQPHASNKIAIGVVLGGLSFLLMVLPTSSHSSDDYLMSAWWIVGSYLLLGLGDILLETSGMSATTKLAPVAFASQTMSLWFLSLALANGIQAQTVKLYDDVSKPAYFGVNGAIAVAAGLAVMALAPWLRRTMHPVH</sequence>
<accession>A0ABW2VHW2</accession>
<feature type="transmembrane region" description="Helical" evidence="8">
    <location>
        <begin position="67"/>
        <end position="91"/>
    </location>
</feature>
<keyword evidence="3" id="KW-1003">Cell membrane</keyword>
<dbReference type="InterPro" id="IPR050171">
    <property type="entry name" value="MFS_Transporters"/>
</dbReference>
<dbReference type="Pfam" id="PF00854">
    <property type="entry name" value="PTR2"/>
    <property type="match status" value="1"/>
</dbReference>
<evidence type="ECO:0000313" key="9">
    <source>
        <dbReference type="EMBL" id="MFD0282112.1"/>
    </source>
</evidence>
<dbReference type="RefSeq" id="WP_381247384.1">
    <property type="nucleotide sequence ID" value="NZ_JBHTBI010000001.1"/>
</dbReference>
<dbReference type="SUPFAM" id="SSF103473">
    <property type="entry name" value="MFS general substrate transporter"/>
    <property type="match status" value="2"/>
</dbReference>
<comment type="subcellular location">
    <subcellularLocation>
        <location evidence="1">Cell membrane</location>
        <topology evidence="1">Multi-pass membrane protein</topology>
    </subcellularLocation>
</comment>
<evidence type="ECO:0000256" key="1">
    <source>
        <dbReference type="ARBA" id="ARBA00004651"/>
    </source>
</evidence>
<evidence type="ECO:0000256" key="6">
    <source>
        <dbReference type="ARBA" id="ARBA00023136"/>
    </source>
</evidence>
<keyword evidence="2" id="KW-0813">Transport</keyword>
<evidence type="ECO:0000256" key="2">
    <source>
        <dbReference type="ARBA" id="ARBA00022448"/>
    </source>
</evidence>
<name>A0ABW2VHW2_9ACTN</name>